<keyword evidence="22" id="KW-1185">Reference proteome</keyword>
<evidence type="ECO:0000259" key="19">
    <source>
        <dbReference type="PROSITE" id="PS50031"/>
    </source>
</evidence>
<evidence type="ECO:0000256" key="11">
    <source>
        <dbReference type="ARBA" id="ARBA00022837"/>
    </source>
</evidence>
<comment type="subcellular location">
    <subcellularLocation>
        <location evidence="3">Cell membrane</location>
        <topology evidence="3">Peripheral membrane protein</topology>
        <orientation evidence="3">Cytoplasmic side</orientation>
    </subcellularLocation>
    <subcellularLocation>
        <location evidence="2">Cytoplasm</location>
        <location evidence="2">Cytoskeleton</location>
        <location evidence="2">Actin patch</location>
    </subcellularLocation>
    <subcellularLocation>
        <location evidence="1">Endosome membrane</location>
        <topology evidence="1">Peripheral membrane protein</topology>
        <orientation evidence="1">Cytoplasmic side</orientation>
    </subcellularLocation>
</comment>
<dbReference type="InterPro" id="IPR025604">
    <property type="entry name" value="End3"/>
</dbReference>
<dbReference type="SUPFAM" id="SSF47473">
    <property type="entry name" value="EF-hand"/>
    <property type="match status" value="2"/>
</dbReference>
<dbReference type="PROSITE" id="PS50031">
    <property type="entry name" value="EH"/>
    <property type="match status" value="2"/>
</dbReference>
<feature type="coiled-coil region" evidence="17">
    <location>
        <begin position="400"/>
        <end position="448"/>
    </location>
</feature>
<keyword evidence="8" id="KW-0254">Endocytosis</keyword>
<dbReference type="OrthoDB" id="1716625at2759"/>
<comment type="caution">
    <text evidence="21">The sequence shown here is derived from an EMBL/GenBank/DDBJ whole genome shotgun (WGS) entry which is preliminary data.</text>
</comment>
<dbReference type="GO" id="GO:0010008">
    <property type="term" value="C:endosome membrane"/>
    <property type="evidence" value="ECO:0007669"/>
    <property type="project" value="UniProtKB-SubCell"/>
</dbReference>
<feature type="domain" description="EH" evidence="19">
    <location>
        <begin position="199"/>
        <end position="280"/>
    </location>
</feature>
<evidence type="ECO:0000256" key="10">
    <source>
        <dbReference type="ARBA" id="ARBA00022753"/>
    </source>
</evidence>
<keyword evidence="7" id="KW-0963">Cytoplasm</keyword>
<comment type="subunit">
    <text evidence="5">Component of the PAN1 actin cytoskeleton-regulatory complex.</text>
</comment>
<sequence>MSGITDNEKLQYFSVFNQLGPVNGFITGSQAHKWLVNSNLPVNKDLCDIDKDGNLDFDEFAVTFRLVNDLLAGVYPDVPPTLPQHLIPQSKLHLLATHGGGGSIGNLGGGGTFIGAAGGTSGQITAGFNTPGIGQINIGVNDLLSAQERFPPIPSTLPNRNQFSQAPPPAPSPTLHSSYGSFPTAPLTDDFDWYMPPADKFNYENQYTSHAGAHGYVKFAYFDDLYLQLGIPREECIAAWNLADVNFEQQLGKDACLVFLHILNQRSKGKRIPSQLPNALKTSLIRGKLNYNYNETLDPTSTTRRARSDTSDSGSTRSYGGTKREEEQLLQKLADLNEKIQKAEERALSSYTNALSSTTSSETITEFQQLLEYKQKQLSALKDLVGAKQKSSSVFLENYIRREKSAVRELEENLQSLKTQFSILETHYNNSERELRQLQQDIEVAKSGR</sequence>
<evidence type="ECO:0000256" key="15">
    <source>
        <dbReference type="ARBA" id="ARBA00025194"/>
    </source>
</evidence>
<comment type="function">
    <text evidence="15">Component of the PAN1 actin cytoskeleton-regulatory complex required for the internalization of endosomes during actin-coupled endocytosis. The complex links the site of endocytosis to the cell membrane-associated actin cytoskeleton. Mediates uptake of external molecules and vacuolar degradation of plasma membrane proteins. Plays a role in the proper organization of the cell membrane-associated actin cytoskeleton and promotes its destabilization.</text>
</comment>
<dbReference type="SMART" id="SM00027">
    <property type="entry name" value="EH"/>
    <property type="match status" value="2"/>
</dbReference>
<evidence type="ECO:0000256" key="17">
    <source>
        <dbReference type="SAM" id="Coils"/>
    </source>
</evidence>
<name>A0A9N8ZLJ0_9GLOM</name>
<comment type="similarity">
    <text evidence="4">Belongs to the END3 family.</text>
</comment>
<dbReference type="GO" id="GO:0005886">
    <property type="term" value="C:plasma membrane"/>
    <property type="evidence" value="ECO:0007669"/>
    <property type="project" value="UniProtKB-SubCell"/>
</dbReference>
<evidence type="ECO:0000256" key="18">
    <source>
        <dbReference type="SAM" id="MobiDB-lite"/>
    </source>
</evidence>
<evidence type="ECO:0000256" key="14">
    <source>
        <dbReference type="ARBA" id="ARBA00023212"/>
    </source>
</evidence>
<feature type="compositionally biased region" description="Low complexity" evidence="18">
    <location>
        <begin position="311"/>
        <end position="321"/>
    </location>
</feature>
<evidence type="ECO:0000256" key="8">
    <source>
        <dbReference type="ARBA" id="ARBA00022583"/>
    </source>
</evidence>
<keyword evidence="10" id="KW-0967">Endosome</keyword>
<dbReference type="PROSITE" id="PS50222">
    <property type="entry name" value="EF_HAND_2"/>
    <property type="match status" value="1"/>
</dbReference>
<evidence type="ECO:0000313" key="22">
    <source>
        <dbReference type="Proteomes" id="UP000789508"/>
    </source>
</evidence>
<accession>A0A9N8ZLJ0</accession>
<evidence type="ECO:0000256" key="3">
    <source>
        <dbReference type="ARBA" id="ARBA00004413"/>
    </source>
</evidence>
<reference evidence="21" key="1">
    <citation type="submission" date="2021-06" db="EMBL/GenBank/DDBJ databases">
        <authorList>
            <person name="Kallberg Y."/>
            <person name="Tangrot J."/>
            <person name="Rosling A."/>
        </authorList>
    </citation>
    <scope>NUCLEOTIDE SEQUENCE</scope>
    <source>
        <strain evidence="21">FL130A</strain>
    </source>
</reference>
<dbReference type="Pfam" id="PF12761">
    <property type="entry name" value="End3"/>
    <property type="match status" value="1"/>
</dbReference>
<evidence type="ECO:0000256" key="4">
    <source>
        <dbReference type="ARBA" id="ARBA00009909"/>
    </source>
</evidence>
<protein>
    <recommendedName>
        <fullName evidence="16">Endocytosis protein 3</fullName>
    </recommendedName>
</protein>
<feature type="domain" description="EF-hand" evidence="20">
    <location>
        <begin position="45"/>
        <end position="70"/>
    </location>
</feature>
<dbReference type="AlphaFoldDB" id="A0A9N8ZLJ0"/>
<evidence type="ECO:0000256" key="9">
    <source>
        <dbReference type="ARBA" id="ARBA00022737"/>
    </source>
</evidence>
<dbReference type="InterPro" id="IPR011992">
    <property type="entry name" value="EF-hand-dom_pair"/>
</dbReference>
<dbReference type="GO" id="GO:0016197">
    <property type="term" value="P:endosomal transport"/>
    <property type="evidence" value="ECO:0007669"/>
    <property type="project" value="TreeGrafter"/>
</dbReference>
<dbReference type="InterPro" id="IPR002048">
    <property type="entry name" value="EF_hand_dom"/>
</dbReference>
<dbReference type="PROSITE" id="PS00018">
    <property type="entry name" value="EF_HAND_1"/>
    <property type="match status" value="1"/>
</dbReference>
<evidence type="ECO:0000256" key="2">
    <source>
        <dbReference type="ARBA" id="ARBA00004134"/>
    </source>
</evidence>
<evidence type="ECO:0000313" key="21">
    <source>
        <dbReference type="EMBL" id="CAG8500155.1"/>
    </source>
</evidence>
<dbReference type="Pfam" id="PF12763">
    <property type="entry name" value="EH"/>
    <property type="match status" value="1"/>
</dbReference>
<evidence type="ECO:0000256" key="16">
    <source>
        <dbReference type="ARBA" id="ARBA00029684"/>
    </source>
</evidence>
<evidence type="ECO:0000256" key="5">
    <source>
        <dbReference type="ARBA" id="ARBA00011159"/>
    </source>
</evidence>
<dbReference type="CDD" id="cd00052">
    <property type="entry name" value="EH"/>
    <property type="match status" value="1"/>
</dbReference>
<dbReference type="PANTHER" id="PTHR11216">
    <property type="entry name" value="EH DOMAIN"/>
    <property type="match status" value="1"/>
</dbReference>
<feature type="region of interest" description="Disordered" evidence="18">
    <location>
        <begin position="295"/>
        <end position="325"/>
    </location>
</feature>
<dbReference type="PANTHER" id="PTHR11216:SF74">
    <property type="entry name" value="ACTIN CYTOSKELETON-REGULATORY COMPLEX PROTEIN END3"/>
    <property type="match status" value="1"/>
</dbReference>
<dbReference type="Gene3D" id="1.10.238.10">
    <property type="entry name" value="EF-hand"/>
    <property type="match status" value="2"/>
</dbReference>
<gene>
    <name evidence="21" type="ORF">ALEPTO_LOCUS3442</name>
</gene>
<dbReference type="GO" id="GO:0005509">
    <property type="term" value="F:calcium ion binding"/>
    <property type="evidence" value="ECO:0007669"/>
    <property type="project" value="InterPro"/>
</dbReference>
<feature type="domain" description="EH" evidence="19">
    <location>
        <begin position="45"/>
        <end position="93"/>
    </location>
</feature>
<dbReference type="EMBL" id="CAJVPS010000637">
    <property type="protein sequence ID" value="CAG8500155.1"/>
    <property type="molecule type" value="Genomic_DNA"/>
</dbReference>
<feature type="region of interest" description="Disordered" evidence="18">
    <location>
        <begin position="154"/>
        <end position="176"/>
    </location>
</feature>
<evidence type="ECO:0000256" key="7">
    <source>
        <dbReference type="ARBA" id="ARBA00022490"/>
    </source>
</evidence>
<keyword evidence="6" id="KW-1003">Cell membrane</keyword>
<dbReference type="InterPro" id="IPR018247">
    <property type="entry name" value="EF_Hand_1_Ca_BS"/>
</dbReference>
<dbReference type="GO" id="GO:0007015">
    <property type="term" value="P:actin filament organization"/>
    <property type="evidence" value="ECO:0007669"/>
    <property type="project" value="InterPro"/>
</dbReference>
<keyword evidence="11" id="KW-0106">Calcium</keyword>
<keyword evidence="14" id="KW-0206">Cytoskeleton</keyword>
<organism evidence="21 22">
    <name type="scientific">Ambispora leptoticha</name>
    <dbReference type="NCBI Taxonomy" id="144679"/>
    <lineage>
        <taxon>Eukaryota</taxon>
        <taxon>Fungi</taxon>
        <taxon>Fungi incertae sedis</taxon>
        <taxon>Mucoromycota</taxon>
        <taxon>Glomeromycotina</taxon>
        <taxon>Glomeromycetes</taxon>
        <taxon>Archaeosporales</taxon>
        <taxon>Ambisporaceae</taxon>
        <taxon>Ambispora</taxon>
    </lineage>
</organism>
<keyword evidence="9" id="KW-0677">Repeat</keyword>
<dbReference type="GO" id="GO:0030479">
    <property type="term" value="C:actin cortical patch"/>
    <property type="evidence" value="ECO:0007669"/>
    <property type="project" value="UniProtKB-SubCell"/>
</dbReference>
<keyword evidence="12 17" id="KW-0175">Coiled coil</keyword>
<evidence type="ECO:0000259" key="20">
    <source>
        <dbReference type="PROSITE" id="PS50222"/>
    </source>
</evidence>
<proteinExistence type="inferred from homology"/>
<dbReference type="InterPro" id="IPR000261">
    <property type="entry name" value="EH_dom"/>
</dbReference>
<dbReference type="Proteomes" id="UP000789508">
    <property type="component" value="Unassembled WGS sequence"/>
</dbReference>
<dbReference type="GO" id="GO:0006897">
    <property type="term" value="P:endocytosis"/>
    <property type="evidence" value="ECO:0007669"/>
    <property type="project" value="UniProtKB-KW"/>
</dbReference>
<evidence type="ECO:0000256" key="12">
    <source>
        <dbReference type="ARBA" id="ARBA00023054"/>
    </source>
</evidence>
<evidence type="ECO:0000256" key="1">
    <source>
        <dbReference type="ARBA" id="ARBA00004125"/>
    </source>
</evidence>
<evidence type="ECO:0000256" key="13">
    <source>
        <dbReference type="ARBA" id="ARBA00023136"/>
    </source>
</evidence>
<evidence type="ECO:0000256" key="6">
    <source>
        <dbReference type="ARBA" id="ARBA00022475"/>
    </source>
</evidence>
<keyword evidence="13" id="KW-0472">Membrane</keyword>